<comment type="caution">
    <text evidence="1">The sequence shown here is derived from an EMBL/GenBank/DDBJ whole genome shotgun (WGS) entry which is preliminary data.</text>
</comment>
<evidence type="ECO:0008006" key="3">
    <source>
        <dbReference type="Google" id="ProtNLM"/>
    </source>
</evidence>
<proteinExistence type="predicted"/>
<name>A0AAE8QXP7_9ENTR</name>
<sequence length="135" mass="14684">MTKTIIGLFLLVFSINAYAKCWIVSDLQGKSSFSDDGYEFIDDAMSGVAYKLIIHGKKAFLTNMNGSPVSDVAYVPLSYNTMVGSYQSGGGITVETWSITEDNKVMYSKVMNIPSFQKLTSTKAFVGDVAGTCNE</sequence>
<evidence type="ECO:0000313" key="1">
    <source>
        <dbReference type="EMBL" id="TCB87543.1"/>
    </source>
</evidence>
<protein>
    <recommendedName>
        <fullName evidence="3">Prophage protein</fullName>
    </recommendedName>
</protein>
<dbReference type="GeneID" id="92384937"/>
<dbReference type="RefSeq" id="WP_131636770.1">
    <property type="nucleotide sequence ID" value="NZ_JAXROK010000008.1"/>
</dbReference>
<reference evidence="1 2" key="1">
    <citation type="submission" date="2019-02" db="EMBL/GenBank/DDBJ databases">
        <title>The draft genome of Enterobacter spp. strains.</title>
        <authorList>
            <person name="Wang C."/>
            <person name="Feng Y."/>
            <person name="Zong Z."/>
        </authorList>
    </citation>
    <scope>NUCLEOTIDE SEQUENCE [LARGE SCALE GENOMIC DNA]</scope>
    <source>
        <strain evidence="1 2">WCHEQ120003</strain>
    </source>
</reference>
<gene>
    <name evidence="1" type="ORF">E0L16_09110</name>
</gene>
<dbReference type="AlphaFoldDB" id="A0AAE8QXP7"/>
<organism evidence="1 2">
    <name type="scientific">Enterobacter quasihormaechei</name>
    <dbReference type="NCBI Taxonomy" id="2529382"/>
    <lineage>
        <taxon>Bacteria</taxon>
        <taxon>Pseudomonadati</taxon>
        <taxon>Pseudomonadota</taxon>
        <taxon>Gammaproteobacteria</taxon>
        <taxon>Enterobacterales</taxon>
        <taxon>Enterobacteriaceae</taxon>
        <taxon>Enterobacter</taxon>
    </lineage>
</organism>
<dbReference type="EMBL" id="SJON01000005">
    <property type="protein sequence ID" value="TCB87543.1"/>
    <property type="molecule type" value="Genomic_DNA"/>
</dbReference>
<accession>A0AAE8QXP7</accession>
<dbReference type="Proteomes" id="UP000291623">
    <property type="component" value="Unassembled WGS sequence"/>
</dbReference>
<evidence type="ECO:0000313" key="2">
    <source>
        <dbReference type="Proteomes" id="UP000291623"/>
    </source>
</evidence>